<evidence type="ECO:0000313" key="2">
    <source>
        <dbReference type="EMBL" id="KZT54230.1"/>
    </source>
</evidence>
<feature type="compositionally biased region" description="Low complexity" evidence="1">
    <location>
        <begin position="70"/>
        <end position="90"/>
    </location>
</feature>
<feature type="compositionally biased region" description="Low complexity" evidence="1">
    <location>
        <begin position="423"/>
        <end position="436"/>
    </location>
</feature>
<protein>
    <submittedName>
        <fullName evidence="2">Uncharacterized protein</fullName>
    </submittedName>
</protein>
<dbReference type="OrthoDB" id="276323at2759"/>
<sequence>MAPPRPAPATAAASAPPLALPFIALPAQLQKQLDDAYLLHQLALRPRALLPSGKSLLSLYTRARKRTRAGAGATGAADQASAGEGASASGNGTGVNSAEIERRVRAQVEGAFWDDLARLQQLYLDLAESLAALLPASSPLMQQLREPMSPTSSPLESALFHLAALLHELLRICAPVRDPAIHALLSPITPPPTPRDPELPKVCLATFRGMLLLAAEIKSDLQDARLALMGEKQLRVLIRREAAEEERAVVQAFYAGVDVRAAWEAWVGAAADADTGAGALEGGRAWAARLMQCLGSNRPVQPTVPARFSSPRPDVAEAEEEKHNYLPPLLLLESPALFLAQNTIQALTITACLATLVQPAPAPAPAHTHTHTHTHHASSGTFSGDSSSSGSATSSSGLAAHKEEQLRSFTARVWTLLSGEIAEGGPRSSSSGAARPSEQEEESTKLVHLEEEVRRKRKALHTPRASLDISAHADALASSTANGRAAQGNGPPLPLQREPEFEEPEPDPDAEAERALRKSVSRLLRTEDPVFILLRKRLVQALAAHLALPPLPLPQQAASGSASGPPSAGGTPRTMRTGRALPGRLGLASGAGEEHELELEGEGRKWEGRVRGFEGDVLGEAIARLARELGEVVGWVGE</sequence>
<feature type="compositionally biased region" description="Low complexity" evidence="1">
    <location>
        <begin position="377"/>
        <end position="399"/>
    </location>
</feature>
<accession>A0A165E6X4</accession>
<feature type="compositionally biased region" description="Low complexity" evidence="1">
    <location>
        <begin position="555"/>
        <end position="570"/>
    </location>
</feature>
<dbReference type="InParanoid" id="A0A165E6X4"/>
<feature type="region of interest" description="Disordered" evidence="1">
    <location>
        <begin position="70"/>
        <end position="97"/>
    </location>
</feature>
<dbReference type="AlphaFoldDB" id="A0A165E6X4"/>
<feature type="region of interest" description="Disordered" evidence="1">
    <location>
        <begin position="555"/>
        <end position="581"/>
    </location>
</feature>
<dbReference type="Proteomes" id="UP000076842">
    <property type="component" value="Unassembled WGS sequence"/>
</dbReference>
<feature type="compositionally biased region" description="Acidic residues" evidence="1">
    <location>
        <begin position="500"/>
        <end position="510"/>
    </location>
</feature>
<feature type="region of interest" description="Disordered" evidence="1">
    <location>
        <begin position="361"/>
        <end position="403"/>
    </location>
</feature>
<reference evidence="2 3" key="1">
    <citation type="journal article" date="2016" name="Mol. Biol. Evol.">
        <title>Comparative Genomics of Early-Diverging Mushroom-Forming Fungi Provides Insights into the Origins of Lignocellulose Decay Capabilities.</title>
        <authorList>
            <person name="Nagy L.G."/>
            <person name="Riley R."/>
            <person name="Tritt A."/>
            <person name="Adam C."/>
            <person name="Daum C."/>
            <person name="Floudas D."/>
            <person name="Sun H."/>
            <person name="Yadav J.S."/>
            <person name="Pangilinan J."/>
            <person name="Larsson K.H."/>
            <person name="Matsuura K."/>
            <person name="Barry K."/>
            <person name="Labutti K."/>
            <person name="Kuo R."/>
            <person name="Ohm R.A."/>
            <person name="Bhattacharya S.S."/>
            <person name="Shirouzu T."/>
            <person name="Yoshinaga Y."/>
            <person name="Martin F.M."/>
            <person name="Grigoriev I.V."/>
            <person name="Hibbett D.S."/>
        </authorList>
    </citation>
    <scope>NUCLEOTIDE SEQUENCE [LARGE SCALE GENOMIC DNA]</scope>
    <source>
        <strain evidence="2 3">HHB12733</strain>
    </source>
</reference>
<feature type="non-terminal residue" evidence="2">
    <location>
        <position position="638"/>
    </location>
</feature>
<name>A0A165E6X4_9BASI</name>
<proteinExistence type="predicted"/>
<organism evidence="2 3">
    <name type="scientific">Calocera cornea HHB12733</name>
    <dbReference type="NCBI Taxonomy" id="1353952"/>
    <lineage>
        <taxon>Eukaryota</taxon>
        <taxon>Fungi</taxon>
        <taxon>Dikarya</taxon>
        <taxon>Basidiomycota</taxon>
        <taxon>Agaricomycotina</taxon>
        <taxon>Dacrymycetes</taxon>
        <taxon>Dacrymycetales</taxon>
        <taxon>Dacrymycetaceae</taxon>
        <taxon>Calocera</taxon>
    </lineage>
</organism>
<feature type="region of interest" description="Disordered" evidence="1">
    <location>
        <begin position="421"/>
        <end position="466"/>
    </location>
</feature>
<feature type="compositionally biased region" description="Basic and acidic residues" evidence="1">
    <location>
        <begin position="442"/>
        <end position="454"/>
    </location>
</feature>
<feature type="region of interest" description="Disordered" evidence="1">
    <location>
        <begin position="478"/>
        <end position="514"/>
    </location>
</feature>
<evidence type="ECO:0000256" key="1">
    <source>
        <dbReference type="SAM" id="MobiDB-lite"/>
    </source>
</evidence>
<evidence type="ECO:0000313" key="3">
    <source>
        <dbReference type="Proteomes" id="UP000076842"/>
    </source>
</evidence>
<gene>
    <name evidence="2" type="ORF">CALCODRAFT_500156</name>
</gene>
<keyword evidence="3" id="KW-1185">Reference proteome</keyword>
<dbReference type="EMBL" id="KV424019">
    <property type="protein sequence ID" value="KZT54230.1"/>
    <property type="molecule type" value="Genomic_DNA"/>
</dbReference>